<dbReference type="Proteomes" id="UP000273643">
    <property type="component" value="Unassembled WGS sequence"/>
</dbReference>
<comment type="caution">
    <text evidence="4">The sequence shown here is derived from an EMBL/GenBank/DDBJ whole genome shotgun (WGS) entry which is preliminary data.</text>
</comment>
<keyword evidence="4" id="KW-0808">Transferase</keyword>
<feature type="region of interest" description="Disordered" evidence="2">
    <location>
        <begin position="245"/>
        <end position="264"/>
    </location>
</feature>
<feature type="coiled-coil region" evidence="1">
    <location>
        <begin position="77"/>
        <end position="107"/>
    </location>
</feature>
<evidence type="ECO:0000256" key="2">
    <source>
        <dbReference type="SAM" id="MobiDB-lite"/>
    </source>
</evidence>
<protein>
    <submittedName>
        <fullName evidence="4">Uroporphyrin-3 C-methyltransferase</fullName>
    </submittedName>
</protein>
<reference evidence="4 5" key="1">
    <citation type="submission" date="2018-11" db="EMBL/GenBank/DDBJ databases">
        <title>Genomic Encyclopedia of Type Strains, Phase IV (KMG-IV): sequencing the most valuable type-strain genomes for metagenomic binning, comparative biology and taxonomic classification.</title>
        <authorList>
            <person name="Goeker M."/>
        </authorList>
    </citation>
    <scope>NUCLEOTIDE SEQUENCE [LARGE SCALE GENOMIC DNA]</scope>
    <source>
        <strain evidence="4 5">DSM 16974</strain>
    </source>
</reference>
<keyword evidence="3" id="KW-0472">Membrane</keyword>
<dbReference type="GO" id="GO:0032259">
    <property type="term" value="P:methylation"/>
    <property type="evidence" value="ECO:0007669"/>
    <property type="project" value="UniProtKB-KW"/>
</dbReference>
<organism evidence="4 5">
    <name type="scientific">Marinimicrobium koreense</name>
    <dbReference type="NCBI Taxonomy" id="306545"/>
    <lineage>
        <taxon>Bacteria</taxon>
        <taxon>Pseudomonadati</taxon>
        <taxon>Pseudomonadota</taxon>
        <taxon>Gammaproteobacteria</taxon>
        <taxon>Cellvibrionales</taxon>
        <taxon>Cellvibrionaceae</taxon>
        <taxon>Marinimicrobium</taxon>
    </lineage>
</organism>
<dbReference type="PANTHER" id="PTHR38043">
    <property type="entry name" value="PROTEIN HEMX"/>
    <property type="match status" value="1"/>
</dbReference>
<dbReference type="EMBL" id="RJUK01000001">
    <property type="protein sequence ID" value="ROQ21789.1"/>
    <property type="molecule type" value="Genomic_DNA"/>
</dbReference>
<keyword evidence="4" id="KW-0489">Methyltransferase</keyword>
<feature type="region of interest" description="Disordered" evidence="2">
    <location>
        <begin position="1"/>
        <end position="47"/>
    </location>
</feature>
<name>A0A3N1P181_9GAMM</name>
<accession>A0A3N1P181</accession>
<dbReference type="InterPro" id="IPR007470">
    <property type="entry name" value="HemX"/>
</dbReference>
<dbReference type="RefSeq" id="WP_170162913.1">
    <property type="nucleotide sequence ID" value="NZ_RJUK01000001.1"/>
</dbReference>
<sequence>MTDNDQTNDTTQESTPPADKTPADTTSDRADKGTPKRPSKKTPANKSGRARRWGWLLLVLICVGLPLAAGYGVWWAWQDLEQQREQLTALQQRLAEQSQALRQQDRTLDQLPGQLSSDLRADVQSAQRGQAEIISQMEQRLNRVDRRLSAIASTDREDWKLAEAEYLLRLANQRLVLERDSRNALALAETTDAILRDLGDADLLPIRRALARDIQALKLADQVDREGLYLRLLALNEQVPTLPLVEPMRSTPDNTVPDEASAEANTGPWATIKQSFARLVERISGHIRIRHHDQPIAALADPREQFILRQQLQLMLEQAQAALLREQTELYQSSLTRAADWLEQHYALNPQTESALSSLRELAAVDIAPELPDLNDALKLLEVHIEQQHRLSPDFQRAPGEESDS</sequence>
<evidence type="ECO:0000313" key="5">
    <source>
        <dbReference type="Proteomes" id="UP000273643"/>
    </source>
</evidence>
<keyword evidence="5" id="KW-1185">Reference proteome</keyword>
<keyword evidence="3" id="KW-0812">Transmembrane</keyword>
<dbReference type="PANTHER" id="PTHR38043:SF1">
    <property type="entry name" value="PROTEIN HEMX"/>
    <property type="match status" value="1"/>
</dbReference>
<keyword evidence="3" id="KW-1133">Transmembrane helix</keyword>
<dbReference type="GO" id="GO:0008168">
    <property type="term" value="F:methyltransferase activity"/>
    <property type="evidence" value="ECO:0007669"/>
    <property type="project" value="UniProtKB-KW"/>
</dbReference>
<evidence type="ECO:0000256" key="3">
    <source>
        <dbReference type="SAM" id="Phobius"/>
    </source>
</evidence>
<keyword evidence="1" id="KW-0175">Coiled coil</keyword>
<dbReference type="AlphaFoldDB" id="A0A3N1P181"/>
<evidence type="ECO:0000313" key="4">
    <source>
        <dbReference type="EMBL" id="ROQ21789.1"/>
    </source>
</evidence>
<evidence type="ECO:0000256" key="1">
    <source>
        <dbReference type="SAM" id="Coils"/>
    </source>
</evidence>
<feature type="transmembrane region" description="Helical" evidence="3">
    <location>
        <begin position="55"/>
        <end position="77"/>
    </location>
</feature>
<gene>
    <name evidence="4" type="ORF">EDC38_2417</name>
</gene>
<proteinExistence type="predicted"/>
<feature type="compositionally biased region" description="Low complexity" evidence="2">
    <location>
        <begin position="1"/>
        <end position="25"/>
    </location>
</feature>
<dbReference type="Pfam" id="PF04375">
    <property type="entry name" value="HemX"/>
    <property type="match status" value="1"/>
</dbReference>